<dbReference type="InterPro" id="IPR019734">
    <property type="entry name" value="TPR_rpt"/>
</dbReference>
<feature type="non-terminal residue" evidence="2">
    <location>
        <position position="1"/>
    </location>
</feature>
<comment type="caution">
    <text evidence="2">The sequence shown here is derived from an EMBL/GenBank/DDBJ whole genome shotgun (WGS) entry which is preliminary data.</text>
</comment>
<gene>
    <name evidence="2" type="ORF">COV07_03980</name>
</gene>
<evidence type="ECO:0000256" key="1">
    <source>
        <dbReference type="PROSITE-ProRule" id="PRU00339"/>
    </source>
</evidence>
<dbReference type="InterPro" id="IPR011990">
    <property type="entry name" value="TPR-like_helical_dom_sf"/>
</dbReference>
<dbReference type="AlphaFoldDB" id="A0A2H0RIW9"/>
<sequence>ENINAVSNYILAAIFSKERVLEMELIEKHDMMNTVASDPRFLQAYISTMRYDALTNIWQARIEKEPNNAQNYMSLAATYLLSNKRQDAIKAIEGAIRVAPDAKEQGEYLISEIRAGRNPIEQ</sequence>
<evidence type="ECO:0000313" key="2">
    <source>
        <dbReference type="EMBL" id="PIR46489.1"/>
    </source>
</evidence>
<name>A0A2H0RIW9_9BACT</name>
<reference evidence="2 3" key="1">
    <citation type="submission" date="2017-09" db="EMBL/GenBank/DDBJ databases">
        <title>Depth-based differentiation of microbial function through sediment-hosted aquifers and enrichment of novel symbionts in the deep terrestrial subsurface.</title>
        <authorList>
            <person name="Probst A.J."/>
            <person name="Ladd B."/>
            <person name="Jarett J.K."/>
            <person name="Geller-Mcgrath D.E."/>
            <person name="Sieber C.M."/>
            <person name="Emerson J.B."/>
            <person name="Anantharaman K."/>
            <person name="Thomas B.C."/>
            <person name="Malmstrom R."/>
            <person name="Stieglmeier M."/>
            <person name="Klingl A."/>
            <person name="Woyke T."/>
            <person name="Ryan C.M."/>
            <person name="Banfield J.F."/>
        </authorList>
    </citation>
    <scope>NUCLEOTIDE SEQUENCE [LARGE SCALE GENOMIC DNA]</scope>
    <source>
        <strain evidence="2">CG10_big_fil_rev_8_21_14_0_10_45_14</strain>
    </source>
</reference>
<dbReference type="Gene3D" id="1.25.40.10">
    <property type="entry name" value="Tetratricopeptide repeat domain"/>
    <property type="match status" value="1"/>
</dbReference>
<dbReference type="EMBL" id="PCYL01000042">
    <property type="protein sequence ID" value="PIR46489.1"/>
    <property type="molecule type" value="Genomic_DNA"/>
</dbReference>
<dbReference type="PROSITE" id="PS50005">
    <property type="entry name" value="TPR"/>
    <property type="match status" value="1"/>
</dbReference>
<protein>
    <submittedName>
        <fullName evidence="2">Uncharacterized protein</fullName>
    </submittedName>
</protein>
<keyword evidence="1" id="KW-0802">TPR repeat</keyword>
<proteinExistence type="predicted"/>
<feature type="repeat" description="TPR" evidence="1">
    <location>
        <begin position="69"/>
        <end position="102"/>
    </location>
</feature>
<dbReference type="Proteomes" id="UP000230833">
    <property type="component" value="Unassembled WGS sequence"/>
</dbReference>
<organism evidence="2 3">
    <name type="scientific">Candidatus Vogelbacteria bacterium CG10_big_fil_rev_8_21_14_0_10_45_14</name>
    <dbReference type="NCBI Taxonomy" id="1975042"/>
    <lineage>
        <taxon>Bacteria</taxon>
        <taxon>Candidatus Vogeliibacteriota</taxon>
    </lineage>
</organism>
<dbReference type="SUPFAM" id="SSF48452">
    <property type="entry name" value="TPR-like"/>
    <property type="match status" value="1"/>
</dbReference>
<accession>A0A2H0RIW9</accession>
<evidence type="ECO:0000313" key="3">
    <source>
        <dbReference type="Proteomes" id="UP000230833"/>
    </source>
</evidence>